<dbReference type="GO" id="GO:0000813">
    <property type="term" value="C:ESCRT I complex"/>
    <property type="evidence" value="ECO:0007669"/>
    <property type="project" value="TreeGrafter"/>
</dbReference>
<sequence>MASRRSTDMYATGVQKLQLGDVLKRNFKNALIVEADLRNTLGKYSGLTPSLHYGSAGVLINLRGTIPFRFQNVVYNCPIRIALNPEYPLSPPYITVQPTEQIKIVQKHPCVLKNGDVVIRYLREWNPRATLVEALRYVQDEFDRAPPIYAVELRRSATLPAAASQGSGIATPLRHSATSSEGSMTPRGASDEGSLDAELESIRSRITANVRDMRAQLIKEYQYDVGKYDIHRLIMLDWVPTCVNIAKYIKEQYAEREKLNRARADCDKQLHTLEDIDDYFTQVIAALTKMQTPTGEADKSVSSDASEPNYNLEFDSQRDERLCRAVASEAAANEMMELLQATYKRKQISTKNYIYYVRLISNEKFRAMHARKAAAATR</sequence>
<accession>A0A061D9X4</accession>
<dbReference type="GeneID" id="24563086"/>
<dbReference type="InterPro" id="IPR008883">
    <property type="entry name" value="UEV_N"/>
</dbReference>
<name>A0A061D9X4_BABBI</name>
<dbReference type="PANTHER" id="PTHR23306:SF3">
    <property type="entry name" value="TUMOR SUPPRESSOR PROTEIN 101"/>
    <property type="match status" value="1"/>
</dbReference>
<evidence type="ECO:0000313" key="4">
    <source>
        <dbReference type="Proteomes" id="UP000033188"/>
    </source>
</evidence>
<feature type="region of interest" description="Disordered" evidence="1">
    <location>
        <begin position="164"/>
        <end position="195"/>
    </location>
</feature>
<proteinExistence type="predicted"/>
<organism evidence="3 4">
    <name type="scientific">Babesia bigemina</name>
    <dbReference type="NCBI Taxonomy" id="5866"/>
    <lineage>
        <taxon>Eukaryota</taxon>
        <taxon>Sar</taxon>
        <taxon>Alveolata</taxon>
        <taxon>Apicomplexa</taxon>
        <taxon>Aconoidasida</taxon>
        <taxon>Piroplasmida</taxon>
        <taxon>Babesiidae</taxon>
        <taxon>Babesia</taxon>
    </lineage>
</organism>
<dbReference type="SUPFAM" id="SSF54495">
    <property type="entry name" value="UBC-like"/>
    <property type="match status" value="1"/>
</dbReference>
<protein>
    <recommendedName>
        <fullName evidence="2">UEV domain-containing protein</fullName>
    </recommendedName>
</protein>
<dbReference type="OMA" id="MIECTAS"/>
<gene>
    <name evidence="3" type="ORF">BBBOND_0108430</name>
</gene>
<dbReference type="PANTHER" id="PTHR23306">
    <property type="entry name" value="TUMOR SUSCEPTIBILITY GENE 101 PROTEIN-RELATED"/>
    <property type="match status" value="1"/>
</dbReference>
<dbReference type="GO" id="GO:0015031">
    <property type="term" value="P:protein transport"/>
    <property type="evidence" value="ECO:0007669"/>
    <property type="project" value="InterPro"/>
</dbReference>
<dbReference type="OrthoDB" id="306304at2759"/>
<dbReference type="InterPro" id="IPR016135">
    <property type="entry name" value="UBQ-conjugating_enzyme/RWD"/>
</dbReference>
<reference evidence="4" key="1">
    <citation type="journal article" date="2014" name="Nucleic Acids Res.">
        <title>The evolutionary dynamics of variant antigen genes in Babesia reveal a history of genomic innovation underlying host-parasite interaction.</title>
        <authorList>
            <person name="Jackson A.P."/>
            <person name="Otto T.D."/>
            <person name="Darby A."/>
            <person name="Ramaprasad A."/>
            <person name="Xia D."/>
            <person name="Echaide I.E."/>
            <person name="Farber M."/>
            <person name="Gahlot S."/>
            <person name="Gamble J."/>
            <person name="Gupta D."/>
            <person name="Gupta Y."/>
            <person name="Jackson L."/>
            <person name="Malandrin L."/>
            <person name="Malas T.B."/>
            <person name="Moussa E."/>
            <person name="Nair M."/>
            <person name="Reid A.J."/>
            <person name="Sanders M."/>
            <person name="Sharma J."/>
            <person name="Tracey A."/>
            <person name="Quail M.A."/>
            <person name="Weir W."/>
            <person name="Wastling J.M."/>
            <person name="Hall N."/>
            <person name="Willadsen P."/>
            <person name="Lingelbach K."/>
            <person name="Shiels B."/>
            <person name="Tait A."/>
            <person name="Berriman M."/>
            <person name="Allred D.R."/>
            <person name="Pain A."/>
        </authorList>
    </citation>
    <scope>NUCLEOTIDE SEQUENCE [LARGE SCALE GENOMIC DNA]</scope>
    <source>
        <strain evidence="4">Bond</strain>
    </source>
</reference>
<dbReference type="GO" id="GO:0043130">
    <property type="term" value="F:ubiquitin binding"/>
    <property type="evidence" value="ECO:0007669"/>
    <property type="project" value="TreeGrafter"/>
</dbReference>
<dbReference type="EMBL" id="LK391707">
    <property type="protein sequence ID" value="CDR94545.1"/>
    <property type="molecule type" value="Genomic_DNA"/>
</dbReference>
<dbReference type="CDD" id="cd11685">
    <property type="entry name" value="UEV_TSG101-like"/>
    <property type="match status" value="1"/>
</dbReference>
<dbReference type="KEGG" id="bbig:BBBOND_0108430"/>
<dbReference type="Gene3D" id="3.10.110.10">
    <property type="entry name" value="Ubiquitin Conjugating Enzyme"/>
    <property type="match status" value="1"/>
</dbReference>
<feature type="domain" description="UEV" evidence="2">
    <location>
        <begin position="14"/>
        <end position="152"/>
    </location>
</feature>
<dbReference type="Pfam" id="PF05743">
    <property type="entry name" value="UEV"/>
    <property type="match status" value="1"/>
</dbReference>
<dbReference type="STRING" id="5866.A0A061D9X4"/>
<dbReference type="InterPro" id="IPR052070">
    <property type="entry name" value="ESCRT-I_UEV_domain"/>
</dbReference>
<dbReference type="GO" id="GO:0008333">
    <property type="term" value="P:endosome to lysosome transport"/>
    <property type="evidence" value="ECO:0007669"/>
    <property type="project" value="TreeGrafter"/>
</dbReference>
<evidence type="ECO:0000256" key="1">
    <source>
        <dbReference type="SAM" id="MobiDB-lite"/>
    </source>
</evidence>
<dbReference type="RefSeq" id="XP_012766731.1">
    <property type="nucleotide sequence ID" value="XM_012911277.1"/>
</dbReference>
<keyword evidence="4" id="KW-1185">Reference proteome</keyword>
<dbReference type="Proteomes" id="UP000033188">
    <property type="component" value="Chromosome 1"/>
</dbReference>
<dbReference type="PROSITE" id="PS51322">
    <property type="entry name" value="UEV"/>
    <property type="match status" value="1"/>
</dbReference>
<evidence type="ECO:0000259" key="2">
    <source>
        <dbReference type="PROSITE" id="PS51322"/>
    </source>
</evidence>
<dbReference type="VEuPathDB" id="PiroplasmaDB:BBBOND_0108430"/>
<evidence type="ECO:0000313" key="3">
    <source>
        <dbReference type="EMBL" id="CDR94545.1"/>
    </source>
</evidence>
<dbReference type="AlphaFoldDB" id="A0A061D9X4"/>